<accession>V5H1E2</accession>
<feature type="disulfide bond" evidence="12">
    <location>
        <begin position="159"/>
        <end position="171"/>
    </location>
</feature>
<dbReference type="InterPro" id="IPR036055">
    <property type="entry name" value="LDL_receptor-like_sf"/>
</dbReference>
<evidence type="ECO:0000256" key="3">
    <source>
        <dbReference type="ARBA" id="ARBA00022583"/>
    </source>
</evidence>
<dbReference type="PANTHER" id="PTHR24270">
    <property type="entry name" value="LOW-DENSITY LIPOPROTEIN RECEPTOR-RELATED"/>
    <property type="match status" value="1"/>
</dbReference>
<dbReference type="SMART" id="SM00042">
    <property type="entry name" value="CUB"/>
    <property type="match status" value="1"/>
</dbReference>
<evidence type="ECO:0000256" key="13">
    <source>
        <dbReference type="SAM" id="MobiDB-lite"/>
    </source>
</evidence>
<evidence type="ECO:0000259" key="16">
    <source>
        <dbReference type="PROSITE" id="PS01180"/>
    </source>
</evidence>
<evidence type="ECO:0000256" key="12">
    <source>
        <dbReference type="PROSITE-ProRule" id="PRU00124"/>
    </source>
</evidence>
<sequence>MAQLFTAVLLAAVIHHECTSIRAFFQPKSELAPCQQQRRVGPSGKITSPGYPLFYSNHTSCSWDIIGRVGQVITISFDDLNLGGPADCETTACCGGTWIKLGPTPTGGEKVYCGKTVPEPFLSTTSEVWIKFHTSPLQVPRGRGFQLSYTVGGFTQQSCRPDEFQCLNGKCVLLHWACNGHMECEDNSDELYCDCPEGWLRCATGTGCYSRSGRCNGQADCPDFSDELDCTFCGPNRTLCSPTSTTCYDPLNERCDNIFHCENGEDEQGCMSGCERKIMCASGVGCYRAPDRCDGVPHCVDHSDEIGCGPDKCRSERGAYLCGDGRCVPEDSVCDRVSDCPDGSDEYGCLHNSMITAAIIGSLFFGLLVVVAVSCSCRLYALRLAAQRQEAAGVLSDSPPHFADGAAADFWFREPPPPYAVAVGEHRYPLPPESVIVYGGGAQTDITGMCGITRSSQRRPRRVRRHRRRPPSPTTTSSTSHDAGSSEEALHPPSQFENSVVLSVNPAASSRRKVSADSVHSDEGGRRVVSIAMAMDAAVSCDDTRPLIDDDRCPN</sequence>
<evidence type="ECO:0000256" key="1">
    <source>
        <dbReference type="ARBA" id="ARBA00004167"/>
    </source>
</evidence>
<evidence type="ECO:0000256" key="10">
    <source>
        <dbReference type="ARBA" id="ARBA00037878"/>
    </source>
</evidence>
<dbReference type="GO" id="GO:0006897">
    <property type="term" value="P:endocytosis"/>
    <property type="evidence" value="ECO:0007669"/>
    <property type="project" value="UniProtKB-KW"/>
</dbReference>
<keyword evidence="6 14" id="KW-1133">Transmembrane helix</keyword>
<dbReference type="InterPro" id="IPR035914">
    <property type="entry name" value="Sperma_CUB_dom_sf"/>
</dbReference>
<dbReference type="EMBL" id="GANP01013709">
    <property type="protein sequence ID" value="JAB70759.1"/>
    <property type="molecule type" value="mRNA"/>
</dbReference>
<evidence type="ECO:0000256" key="8">
    <source>
        <dbReference type="ARBA" id="ARBA00023157"/>
    </source>
</evidence>
<feature type="signal peptide" evidence="15">
    <location>
        <begin position="1"/>
        <end position="20"/>
    </location>
</feature>
<feature type="transmembrane region" description="Helical" evidence="14">
    <location>
        <begin position="354"/>
        <end position="381"/>
    </location>
</feature>
<comment type="subcellular location">
    <subcellularLocation>
        <location evidence="10">Membrane</location>
        <location evidence="10">Coated pit</location>
    </subcellularLocation>
    <subcellularLocation>
        <location evidence="1">Membrane</location>
        <topology evidence="1">Single-pass membrane protein</topology>
    </subcellularLocation>
</comment>
<evidence type="ECO:0000256" key="9">
    <source>
        <dbReference type="ARBA" id="ARBA00023176"/>
    </source>
</evidence>
<feature type="disulfide bond" evidence="12">
    <location>
        <begin position="178"/>
        <end position="193"/>
    </location>
</feature>
<dbReference type="GO" id="GO:0005905">
    <property type="term" value="C:clathrin-coated pit"/>
    <property type="evidence" value="ECO:0007669"/>
    <property type="project" value="UniProtKB-KW"/>
</dbReference>
<evidence type="ECO:0000256" key="4">
    <source>
        <dbReference type="ARBA" id="ARBA00022692"/>
    </source>
</evidence>
<keyword evidence="17" id="KW-0449">Lipoprotein</keyword>
<comment type="similarity">
    <text evidence="2">Belongs to the LDLR family.</text>
</comment>
<keyword evidence="5" id="KW-0677">Repeat</keyword>
<dbReference type="PROSITE" id="PS01209">
    <property type="entry name" value="LDLRA_1"/>
    <property type="match status" value="2"/>
</dbReference>
<dbReference type="InterPro" id="IPR002172">
    <property type="entry name" value="LDrepeatLR_classA_rpt"/>
</dbReference>
<feature type="disulfide bond" evidence="12">
    <location>
        <begin position="255"/>
        <end position="270"/>
    </location>
</feature>
<dbReference type="SUPFAM" id="SSF49854">
    <property type="entry name" value="Spermadhesin, CUB domain"/>
    <property type="match status" value="1"/>
</dbReference>
<feature type="compositionally biased region" description="Basic residues" evidence="13">
    <location>
        <begin position="456"/>
        <end position="470"/>
    </location>
</feature>
<feature type="chain" id="PRO_5004734875" evidence="15">
    <location>
        <begin position="21"/>
        <end position="555"/>
    </location>
</feature>
<dbReference type="PROSITE" id="PS50068">
    <property type="entry name" value="LDLRA_2"/>
    <property type="match status" value="5"/>
</dbReference>
<keyword evidence="7 14" id="KW-0472">Membrane</keyword>
<protein>
    <submittedName>
        <fullName evidence="17">Putative low-density lipoprotein receptor-related protein 12</fullName>
    </submittedName>
</protein>
<feature type="disulfide bond" evidence="12">
    <location>
        <begin position="166"/>
        <end position="184"/>
    </location>
</feature>
<dbReference type="AlphaFoldDB" id="V5H1E2"/>
<feature type="disulfide bond" evidence="12">
    <location>
        <begin position="274"/>
        <end position="286"/>
    </location>
</feature>
<dbReference type="PROSITE" id="PS01180">
    <property type="entry name" value="CUB"/>
    <property type="match status" value="1"/>
</dbReference>
<keyword evidence="8 12" id="KW-1015">Disulfide bond</keyword>
<keyword evidence="17" id="KW-0675">Receptor</keyword>
<dbReference type="CDD" id="cd00041">
    <property type="entry name" value="CUB"/>
    <property type="match status" value="1"/>
</dbReference>
<feature type="disulfide bond" evidence="12">
    <location>
        <begin position="215"/>
        <end position="230"/>
    </location>
</feature>
<evidence type="ECO:0000256" key="5">
    <source>
        <dbReference type="ARBA" id="ARBA00022737"/>
    </source>
</evidence>
<evidence type="ECO:0000256" key="2">
    <source>
        <dbReference type="ARBA" id="ARBA00009939"/>
    </source>
</evidence>
<evidence type="ECO:0000256" key="6">
    <source>
        <dbReference type="ARBA" id="ARBA00022989"/>
    </source>
</evidence>
<keyword evidence="4 14" id="KW-0812">Transmembrane</keyword>
<feature type="region of interest" description="Disordered" evidence="13">
    <location>
        <begin position="447"/>
        <end position="496"/>
    </location>
</feature>
<comment type="caution">
    <text evidence="12">Lacks conserved residue(s) required for the propagation of feature annotation.</text>
</comment>
<keyword evidence="9" id="KW-0168">Coated pit</keyword>
<dbReference type="InterPro" id="IPR000859">
    <property type="entry name" value="CUB_dom"/>
</dbReference>
<dbReference type="Pfam" id="PF00057">
    <property type="entry name" value="Ldl_recept_a"/>
    <property type="match status" value="3"/>
</dbReference>
<reference evidence="17" key="1">
    <citation type="journal article" date="2015" name="Sci. Rep.">
        <title>Tissue- and time-dependent transcription in Ixodes ricinus salivary glands and midguts when blood feeding on the vertebrate host.</title>
        <authorList>
            <person name="Kotsyfakis M."/>
            <person name="Schwarz A."/>
            <person name="Erhart J."/>
            <person name="Ribeiro J.M."/>
        </authorList>
    </citation>
    <scope>NUCLEOTIDE SEQUENCE</scope>
    <source>
        <tissue evidence="17">Salivary gland and midgut</tissue>
    </source>
</reference>
<feature type="disulfide bond" evidence="11">
    <location>
        <begin position="34"/>
        <end position="61"/>
    </location>
</feature>
<dbReference type="SMART" id="SM00192">
    <property type="entry name" value="LDLa"/>
    <property type="match status" value="5"/>
</dbReference>
<dbReference type="Gene3D" id="4.10.400.10">
    <property type="entry name" value="Low-density Lipoprotein Receptor"/>
    <property type="match status" value="4"/>
</dbReference>
<evidence type="ECO:0000256" key="14">
    <source>
        <dbReference type="SAM" id="Phobius"/>
    </source>
</evidence>
<proteinExistence type="evidence at transcript level"/>
<keyword evidence="15" id="KW-0732">Signal</keyword>
<dbReference type="SUPFAM" id="SSF57424">
    <property type="entry name" value="LDL receptor-like module"/>
    <property type="match status" value="4"/>
</dbReference>
<dbReference type="PANTHER" id="PTHR24270:SF61">
    <property type="entry name" value="EGF-LIKE DOMAIN-CONTAINING PROTEIN"/>
    <property type="match status" value="1"/>
</dbReference>
<dbReference type="InterPro" id="IPR023415">
    <property type="entry name" value="LDLR_class-A_CS"/>
</dbReference>
<name>V5H1E2_IXORI</name>
<evidence type="ECO:0000256" key="15">
    <source>
        <dbReference type="SAM" id="SignalP"/>
    </source>
</evidence>
<evidence type="ECO:0000256" key="7">
    <source>
        <dbReference type="ARBA" id="ARBA00023136"/>
    </source>
</evidence>
<evidence type="ECO:0000313" key="17">
    <source>
        <dbReference type="EMBL" id="JAB70759.1"/>
    </source>
</evidence>
<dbReference type="Pfam" id="PF00431">
    <property type="entry name" value="CUB"/>
    <property type="match status" value="1"/>
</dbReference>
<feature type="disulfide bond" evidence="12">
    <location>
        <begin position="334"/>
        <end position="349"/>
    </location>
</feature>
<feature type="disulfide bond" evidence="12">
    <location>
        <begin position="322"/>
        <end position="340"/>
    </location>
</feature>
<dbReference type="GO" id="GO:0005886">
    <property type="term" value="C:plasma membrane"/>
    <property type="evidence" value="ECO:0007669"/>
    <property type="project" value="TreeGrafter"/>
</dbReference>
<keyword evidence="3" id="KW-0254">Endocytosis</keyword>
<evidence type="ECO:0000256" key="11">
    <source>
        <dbReference type="PROSITE-ProRule" id="PRU00059"/>
    </source>
</evidence>
<organism evidence="17">
    <name type="scientific">Ixodes ricinus</name>
    <name type="common">Common tick</name>
    <name type="synonym">Acarus ricinus</name>
    <dbReference type="NCBI Taxonomy" id="34613"/>
    <lineage>
        <taxon>Eukaryota</taxon>
        <taxon>Metazoa</taxon>
        <taxon>Ecdysozoa</taxon>
        <taxon>Arthropoda</taxon>
        <taxon>Chelicerata</taxon>
        <taxon>Arachnida</taxon>
        <taxon>Acari</taxon>
        <taxon>Parasitiformes</taxon>
        <taxon>Ixodida</taxon>
        <taxon>Ixodoidea</taxon>
        <taxon>Ixodidae</taxon>
        <taxon>Ixodinae</taxon>
        <taxon>Ixodes</taxon>
    </lineage>
</organism>
<feature type="domain" description="CUB" evidence="16">
    <location>
        <begin position="34"/>
        <end position="152"/>
    </location>
</feature>
<dbReference type="InterPro" id="IPR050685">
    <property type="entry name" value="LDLR"/>
</dbReference>
<dbReference type="PRINTS" id="PR00261">
    <property type="entry name" value="LDLRECEPTOR"/>
</dbReference>
<dbReference type="Gene3D" id="2.60.120.290">
    <property type="entry name" value="Spermadhesin, CUB domain"/>
    <property type="match status" value="1"/>
</dbReference>
<feature type="disulfide bond" evidence="12">
    <location>
        <begin position="293"/>
        <end position="308"/>
    </location>
</feature>
<dbReference type="CDD" id="cd00112">
    <property type="entry name" value="LDLa"/>
    <property type="match status" value="3"/>
</dbReference>